<dbReference type="PROSITE" id="PS50294">
    <property type="entry name" value="WD_REPEATS_REGION"/>
    <property type="match status" value="2"/>
</dbReference>
<dbReference type="InterPro" id="IPR001680">
    <property type="entry name" value="WD40_rpt"/>
</dbReference>
<dbReference type="HOGENOM" id="CLU_1556304_0_0_1"/>
<dbReference type="AlphaFoldDB" id="B8M462"/>
<keyword evidence="5" id="KW-1185">Reference proteome</keyword>
<dbReference type="VEuPathDB" id="FungiDB:TSTA_039990"/>
<organism evidence="4 5">
    <name type="scientific">Talaromyces stipitatus (strain ATCC 10500 / CBS 375.48 / QM 6759 / NRRL 1006)</name>
    <name type="common">Penicillium stipitatum</name>
    <dbReference type="NCBI Taxonomy" id="441959"/>
    <lineage>
        <taxon>Eukaryota</taxon>
        <taxon>Fungi</taxon>
        <taxon>Dikarya</taxon>
        <taxon>Ascomycota</taxon>
        <taxon>Pezizomycotina</taxon>
        <taxon>Eurotiomycetes</taxon>
        <taxon>Eurotiomycetidae</taxon>
        <taxon>Eurotiales</taxon>
        <taxon>Trichocomaceae</taxon>
        <taxon>Talaromyces</taxon>
        <taxon>Talaromyces sect. Talaromyces</taxon>
    </lineage>
</organism>
<dbReference type="Gene3D" id="2.130.10.10">
    <property type="entry name" value="YVTN repeat-like/Quinoprotein amine dehydrogenase"/>
    <property type="match status" value="1"/>
</dbReference>
<evidence type="ECO:0000256" key="2">
    <source>
        <dbReference type="ARBA" id="ARBA00022737"/>
    </source>
</evidence>
<dbReference type="GeneID" id="8109758"/>
<proteinExistence type="predicted"/>
<keyword evidence="2" id="KW-0677">Repeat</keyword>
<keyword evidence="1 3" id="KW-0853">WD repeat</keyword>
<dbReference type="eggNOG" id="KOG0266">
    <property type="taxonomic scope" value="Eukaryota"/>
</dbReference>
<dbReference type="PANTHER" id="PTHR19848">
    <property type="entry name" value="WD40 REPEAT PROTEIN"/>
    <property type="match status" value="1"/>
</dbReference>
<evidence type="ECO:0000256" key="3">
    <source>
        <dbReference type="PROSITE-ProRule" id="PRU00221"/>
    </source>
</evidence>
<evidence type="ECO:0000256" key="1">
    <source>
        <dbReference type="ARBA" id="ARBA00022574"/>
    </source>
</evidence>
<dbReference type="RefSeq" id="XP_002481239.1">
    <property type="nucleotide sequence ID" value="XM_002481194.1"/>
</dbReference>
<sequence>MGLIGVILEVVAAINTLSVTPLSSYTQNFKHVNPLFYWTDVYYKKFDSEKNIYQERRPGAQSNKLLKATRLSVDSVAFPPDGRLLESGSRDKTVKPWDTATGTLQQTLGGHLGLVLLVVFSPNGRVLASSSKHETVRLWDTATGNFGEAIANSKFPQDSPYLGTNFGTSRLG</sequence>
<name>B8M462_TALSN</name>
<dbReference type="InParanoid" id="B8M462"/>
<evidence type="ECO:0000313" key="4">
    <source>
        <dbReference type="EMBL" id="EED20805.1"/>
    </source>
</evidence>
<dbReference type="PANTHER" id="PTHR19848:SF8">
    <property type="entry name" value="F-BOX AND WD REPEAT DOMAIN CONTAINING 7"/>
    <property type="match status" value="1"/>
</dbReference>
<feature type="repeat" description="WD" evidence="3">
    <location>
        <begin position="108"/>
        <end position="149"/>
    </location>
</feature>
<evidence type="ECO:0000313" key="5">
    <source>
        <dbReference type="Proteomes" id="UP000001745"/>
    </source>
</evidence>
<dbReference type="SMART" id="SM00320">
    <property type="entry name" value="WD40"/>
    <property type="match status" value="2"/>
</dbReference>
<accession>B8M462</accession>
<dbReference type="Pfam" id="PF00400">
    <property type="entry name" value="WD40"/>
    <property type="match status" value="2"/>
</dbReference>
<gene>
    <name evidence="4" type="ORF">TSTA_039990</name>
</gene>
<dbReference type="SUPFAM" id="SSF50978">
    <property type="entry name" value="WD40 repeat-like"/>
    <property type="match status" value="1"/>
</dbReference>
<dbReference type="PROSITE" id="PS50082">
    <property type="entry name" value="WD_REPEATS_2"/>
    <property type="match status" value="2"/>
</dbReference>
<protein>
    <submittedName>
        <fullName evidence="4">Wd40 protein, putative</fullName>
    </submittedName>
</protein>
<dbReference type="InterPro" id="IPR015943">
    <property type="entry name" value="WD40/YVTN_repeat-like_dom_sf"/>
</dbReference>
<dbReference type="Proteomes" id="UP000001745">
    <property type="component" value="Unassembled WGS sequence"/>
</dbReference>
<dbReference type="PhylomeDB" id="B8M462"/>
<feature type="repeat" description="WD" evidence="3">
    <location>
        <begin position="66"/>
        <end position="107"/>
    </location>
</feature>
<dbReference type="STRING" id="441959.B8M462"/>
<dbReference type="EMBL" id="EQ962654">
    <property type="protein sequence ID" value="EED20805.1"/>
    <property type="molecule type" value="Genomic_DNA"/>
</dbReference>
<reference evidence="5" key="1">
    <citation type="journal article" date="2015" name="Genome Announc.">
        <title>Genome sequence of the AIDS-associated pathogen Penicillium marneffei (ATCC18224) and its near taxonomic relative Talaromyces stipitatus (ATCC10500).</title>
        <authorList>
            <person name="Nierman W.C."/>
            <person name="Fedorova-Abrams N.D."/>
            <person name="Andrianopoulos A."/>
        </authorList>
    </citation>
    <scope>NUCLEOTIDE SEQUENCE [LARGE SCALE GENOMIC DNA]</scope>
    <source>
        <strain evidence="5">ATCC 10500 / CBS 375.48 / QM 6759 / NRRL 1006</strain>
    </source>
</reference>
<dbReference type="InterPro" id="IPR036322">
    <property type="entry name" value="WD40_repeat_dom_sf"/>
</dbReference>
<dbReference type="OrthoDB" id="2654985at2759"/>